<organism evidence="1 2">
    <name type="scientific">Capnocytophaga canis</name>
    <dbReference type="NCBI Taxonomy" id="1848903"/>
    <lineage>
        <taxon>Bacteria</taxon>
        <taxon>Pseudomonadati</taxon>
        <taxon>Bacteroidota</taxon>
        <taxon>Flavobacteriia</taxon>
        <taxon>Flavobacteriales</taxon>
        <taxon>Flavobacteriaceae</taxon>
        <taxon>Capnocytophaga</taxon>
    </lineage>
</organism>
<evidence type="ECO:0000313" key="2">
    <source>
        <dbReference type="Proteomes" id="UP000038200"/>
    </source>
</evidence>
<accession>A0A0B7IJ69</accession>
<dbReference type="EMBL" id="CDOL01000112">
    <property type="protein sequence ID" value="CEN51945.1"/>
    <property type="molecule type" value="Genomic_DNA"/>
</dbReference>
<name>A0A0B7IJ69_9FLAO</name>
<reference evidence="1 2" key="1">
    <citation type="submission" date="2015-01" db="EMBL/GenBank/DDBJ databases">
        <authorList>
            <person name="Xiang T."/>
            <person name="Song Y."/>
            <person name="Huang L."/>
            <person name="Wang B."/>
            <person name="Wu P."/>
        </authorList>
    </citation>
    <scope>NUCLEOTIDE SEQUENCE [LARGE SCALE GENOMIC DNA]</scope>
    <source>
        <strain evidence="1 2">CcD93</strain>
    </source>
</reference>
<sequence>MKKDNNHNKILHTTPCGAVIDINNPTLDLKELEGNDPRCELCSFSQTHSKNVSNLTFCTLKMIGIEKKNVCNMFEYRDFGLYLVYEKKKYLDRLNKKPEEPKKSYTQLSLF</sequence>
<proteinExistence type="predicted"/>
<dbReference type="RefSeq" id="WP_042006568.1">
    <property type="nucleotide sequence ID" value="NZ_CDOL01000112.1"/>
</dbReference>
<dbReference type="AlphaFoldDB" id="A0A0B7IJ69"/>
<evidence type="ECO:0000313" key="1">
    <source>
        <dbReference type="EMBL" id="CEN51945.1"/>
    </source>
</evidence>
<dbReference type="Proteomes" id="UP000038200">
    <property type="component" value="Unassembled WGS sequence"/>
</dbReference>
<protein>
    <submittedName>
        <fullName evidence="1">Uncharacterized protein</fullName>
    </submittedName>
</protein>
<gene>
    <name evidence="1" type="ORF">CCAND93_20051</name>
</gene>